<evidence type="ECO:0000256" key="2">
    <source>
        <dbReference type="SAM" id="Phobius"/>
    </source>
</evidence>
<reference evidence="3" key="1">
    <citation type="journal article" date="2014" name="Int. J. Syst. Evol. Microbiol.">
        <title>Complete genome sequence of Corynebacterium casei LMG S-19264T (=DSM 44701T), isolated from a smear-ripened cheese.</title>
        <authorList>
            <consortium name="US DOE Joint Genome Institute (JGI-PGF)"/>
            <person name="Walter F."/>
            <person name="Albersmeier A."/>
            <person name="Kalinowski J."/>
            <person name="Ruckert C."/>
        </authorList>
    </citation>
    <scope>NUCLEOTIDE SEQUENCE</scope>
    <source>
        <strain evidence="3">CGMCC 1.7081</strain>
    </source>
</reference>
<feature type="region of interest" description="Disordered" evidence="1">
    <location>
        <begin position="405"/>
        <end position="428"/>
    </location>
</feature>
<proteinExistence type="predicted"/>
<evidence type="ECO:0000256" key="1">
    <source>
        <dbReference type="SAM" id="MobiDB-lite"/>
    </source>
</evidence>
<keyword evidence="2" id="KW-0812">Transmembrane</keyword>
<keyword evidence="2" id="KW-0472">Membrane</keyword>
<reference evidence="3" key="2">
    <citation type="submission" date="2020-09" db="EMBL/GenBank/DDBJ databases">
        <authorList>
            <person name="Sun Q."/>
            <person name="Zhou Y."/>
        </authorList>
    </citation>
    <scope>NUCLEOTIDE SEQUENCE</scope>
    <source>
        <strain evidence="3">CGMCC 1.7081</strain>
    </source>
</reference>
<feature type="compositionally biased region" description="Polar residues" evidence="1">
    <location>
        <begin position="679"/>
        <end position="691"/>
    </location>
</feature>
<name>A0A8J3MC34_9RHOB</name>
<feature type="region of interest" description="Disordered" evidence="1">
    <location>
        <begin position="674"/>
        <end position="709"/>
    </location>
</feature>
<feature type="region of interest" description="Disordered" evidence="1">
    <location>
        <begin position="597"/>
        <end position="633"/>
    </location>
</feature>
<feature type="compositionally biased region" description="Basic and acidic residues" evidence="1">
    <location>
        <begin position="606"/>
        <end position="615"/>
    </location>
</feature>
<dbReference type="Proteomes" id="UP000611500">
    <property type="component" value="Unassembled WGS sequence"/>
</dbReference>
<feature type="region of interest" description="Disordered" evidence="1">
    <location>
        <begin position="307"/>
        <end position="340"/>
    </location>
</feature>
<dbReference type="EMBL" id="BNAP01000004">
    <property type="protein sequence ID" value="GHG87234.1"/>
    <property type="molecule type" value="Genomic_DNA"/>
</dbReference>
<feature type="compositionally biased region" description="Acidic residues" evidence="1">
    <location>
        <begin position="448"/>
        <end position="460"/>
    </location>
</feature>
<organism evidence="3 4">
    <name type="scientific">Pseudodonghicola xiamenensis</name>
    <dbReference type="NCBI Taxonomy" id="337702"/>
    <lineage>
        <taxon>Bacteria</taxon>
        <taxon>Pseudomonadati</taxon>
        <taxon>Pseudomonadota</taxon>
        <taxon>Alphaproteobacteria</taxon>
        <taxon>Rhodobacterales</taxon>
        <taxon>Paracoccaceae</taxon>
        <taxon>Pseudodonghicola</taxon>
    </lineage>
</organism>
<protein>
    <recommendedName>
        <fullName evidence="5">Type IV pilus biogenesis protein PilP</fullName>
    </recommendedName>
</protein>
<keyword evidence="4" id="KW-1185">Reference proteome</keyword>
<accession>A0A8J3MC34</accession>
<feature type="compositionally biased region" description="Low complexity" evidence="1">
    <location>
        <begin position="279"/>
        <end position="290"/>
    </location>
</feature>
<gene>
    <name evidence="3" type="ORF">GCM10010961_15510</name>
</gene>
<feature type="compositionally biased region" description="Low complexity" evidence="1">
    <location>
        <begin position="214"/>
        <end position="239"/>
    </location>
</feature>
<feature type="compositionally biased region" description="Polar residues" evidence="1">
    <location>
        <begin position="190"/>
        <end position="203"/>
    </location>
</feature>
<dbReference type="PROSITE" id="PS01145">
    <property type="entry name" value="RIBOSOMAL_L34E"/>
    <property type="match status" value="1"/>
</dbReference>
<sequence>MKPSFALSLSIEGIALLHRNAGGWHLVGQVALDVPDLSAALADLRDRARLIDPEGLSCKLIIPNDQIRYMQIDTGTAEGETRLRLVREALAGATPYAVDDLAFDISTESAVTHVAAVARDTLAEAETFAVDHGFQPVSFVAIPGDQSFLGEPFFGVTKAAGDRKIDPDGIAVVVTGEVSQPEREDIAPVPSSTASGSLSTAQDDTAAALHKPDAPAQPAAKPEASPSAPATAAGPTAAGFISRRGKSTEDEATTVTPLAGQRRPEAAAIARPVTPPPAASAASGVSASAASTKTQMQSALAGLLQRRASNPAPQTDRDASTQRPDAHRLNRFGGDRSDAARRGKPRFLGLILTLVLLLLLAGVAAWATLYTGGGLFHGTPKTDAPAPSEQAPASAPAETELPLLLTPPASAPRNSTLSSAPEAGENDLSATDSAVLDALSPAGTAETADSDPELAGEPEPDAPLSDMPEADPETFYAATGLWPTAPQAPETPSIIGLDDLYVASIDRTDLSQDAVALPSAGTFATDQGLNAVTSPAAAGGRFALDARGLVTATPEGSESPDGIVVTLGRPPVVPPALPARLTTQAEATAERDALREYLTGRRPRPRPTDLIEQTERAQLGGRSRSELGGFRPRLRPKSIVSAAAAARAAPVAPPEPENDVSSATAQAVAVAIAPRSRPENLSTQPRRSASASLGIPSTATTPAAPATVAPPIPSSASVARQATVDNALNLRNLNLIGVYGSASNRRALIRLPSGRYKKVKVGDSIDGGKVVAIGDSELRYSKNGRNLTLKLPKG</sequence>
<evidence type="ECO:0000313" key="3">
    <source>
        <dbReference type="EMBL" id="GHG87234.1"/>
    </source>
</evidence>
<feature type="compositionally biased region" description="Low complexity" evidence="1">
    <location>
        <begin position="695"/>
        <end position="707"/>
    </location>
</feature>
<feature type="compositionally biased region" description="Basic and acidic residues" evidence="1">
    <location>
        <begin position="315"/>
        <end position="340"/>
    </location>
</feature>
<dbReference type="InterPro" id="IPR018065">
    <property type="entry name" value="Ribosomal_eL34_CS"/>
</dbReference>
<feature type="transmembrane region" description="Helical" evidence="2">
    <location>
        <begin position="347"/>
        <end position="369"/>
    </location>
</feature>
<evidence type="ECO:0008006" key="5">
    <source>
        <dbReference type="Google" id="ProtNLM"/>
    </source>
</evidence>
<comment type="caution">
    <text evidence="3">The sequence shown here is derived from an EMBL/GenBank/DDBJ whole genome shotgun (WGS) entry which is preliminary data.</text>
</comment>
<dbReference type="RefSeq" id="WP_028093038.1">
    <property type="nucleotide sequence ID" value="NZ_BNAP01000004.1"/>
</dbReference>
<feature type="region of interest" description="Disordered" evidence="1">
    <location>
        <begin position="177"/>
        <end position="290"/>
    </location>
</feature>
<feature type="region of interest" description="Disordered" evidence="1">
    <location>
        <begin position="442"/>
        <end position="471"/>
    </location>
</feature>
<keyword evidence="2" id="KW-1133">Transmembrane helix</keyword>
<dbReference type="AlphaFoldDB" id="A0A8J3MC34"/>
<evidence type="ECO:0000313" key="4">
    <source>
        <dbReference type="Proteomes" id="UP000611500"/>
    </source>
</evidence>